<gene>
    <name evidence="2" type="ORF">GFC01_18005</name>
</gene>
<evidence type="ECO:0000259" key="1">
    <source>
        <dbReference type="Pfam" id="PF00668"/>
    </source>
</evidence>
<dbReference type="AlphaFoldDB" id="A0A6N7IVJ0"/>
<comment type="caution">
    <text evidence="2">The sequence shown here is derived from an EMBL/GenBank/DDBJ whole genome shotgun (WGS) entry which is preliminary data.</text>
</comment>
<name>A0A6N7IVJ0_9FIRM</name>
<dbReference type="SUPFAM" id="SSF52777">
    <property type="entry name" value="CoA-dependent acyltransferases"/>
    <property type="match status" value="1"/>
</dbReference>
<dbReference type="RefSeq" id="WP_243137695.1">
    <property type="nucleotide sequence ID" value="NZ_WHYR01000187.1"/>
</dbReference>
<dbReference type="Pfam" id="PF00668">
    <property type="entry name" value="Condensation"/>
    <property type="match status" value="1"/>
</dbReference>
<sequence length="151" mass="17350">LYEYAQTDQLQEQVPFWQKITSQEEEGSPFQTPALFNIEEHAEILSIQLTKDQTDILLRQASQAYRTEVNDLLLSGLTQAVGKPLLITLEGHGREDLFEQMDLSRTVGWFTSSYPIFIPFIQTDIERQIKDVKETLRAVPQKGIGYGLLQY</sequence>
<reference evidence="2 3" key="1">
    <citation type="submission" date="2019-10" db="EMBL/GenBank/DDBJ databases">
        <title>Comparative genomics of sulfur disproportionating microorganisms.</title>
        <authorList>
            <person name="Ward L.M."/>
            <person name="Bertran E."/>
            <person name="Johnston D."/>
        </authorList>
    </citation>
    <scope>NUCLEOTIDE SEQUENCE [LARGE SCALE GENOMIC DNA]</scope>
    <source>
        <strain evidence="2 3">DSM 14055</strain>
    </source>
</reference>
<dbReference type="GO" id="GO:0003824">
    <property type="term" value="F:catalytic activity"/>
    <property type="evidence" value="ECO:0007669"/>
    <property type="project" value="InterPro"/>
</dbReference>
<evidence type="ECO:0000313" key="3">
    <source>
        <dbReference type="Proteomes" id="UP000441717"/>
    </source>
</evidence>
<dbReference type="Proteomes" id="UP000441717">
    <property type="component" value="Unassembled WGS sequence"/>
</dbReference>
<dbReference type="PANTHER" id="PTHR45398:SF1">
    <property type="entry name" value="ENZYME, PUTATIVE (JCVI)-RELATED"/>
    <property type="match status" value="1"/>
</dbReference>
<dbReference type="InterPro" id="IPR001242">
    <property type="entry name" value="Condensation_dom"/>
</dbReference>
<accession>A0A6N7IVJ0</accession>
<organism evidence="2 3">
    <name type="scientific">Desulfofundulus thermobenzoicus</name>
    <dbReference type="NCBI Taxonomy" id="29376"/>
    <lineage>
        <taxon>Bacteria</taxon>
        <taxon>Bacillati</taxon>
        <taxon>Bacillota</taxon>
        <taxon>Clostridia</taxon>
        <taxon>Eubacteriales</taxon>
        <taxon>Peptococcaceae</taxon>
        <taxon>Desulfofundulus</taxon>
    </lineage>
</organism>
<feature type="domain" description="Condensation" evidence="1">
    <location>
        <begin position="3"/>
        <end position="151"/>
    </location>
</feature>
<protein>
    <recommendedName>
        <fullName evidence="1">Condensation domain-containing protein</fullName>
    </recommendedName>
</protein>
<dbReference type="Gene3D" id="3.30.559.30">
    <property type="entry name" value="Nonribosomal peptide synthetase, condensation domain"/>
    <property type="match status" value="1"/>
</dbReference>
<dbReference type="PANTHER" id="PTHR45398">
    <property type="match status" value="1"/>
</dbReference>
<feature type="non-terminal residue" evidence="2">
    <location>
        <position position="1"/>
    </location>
</feature>
<evidence type="ECO:0000313" key="2">
    <source>
        <dbReference type="EMBL" id="MQL54106.1"/>
    </source>
</evidence>
<feature type="non-terminal residue" evidence="2">
    <location>
        <position position="151"/>
    </location>
</feature>
<dbReference type="EMBL" id="WHYR01000187">
    <property type="protein sequence ID" value="MQL54106.1"/>
    <property type="molecule type" value="Genomic_DNA"/>
</dbReference>
<keyword evidence="3" id="KW-1185">Reference proteome</keyword>
<proteinExistence type="predicted"/>